<dbReference type="Pfam" id="PF00017">
    <property type="entry name" value="SH2"/>
    <property type="match status" value="1"/>
</dbReference>
<sequence length="171" mass="18991">MSHLHESGWYWGSLTAAQAKQVLNDALEGTFLLRDSSNPGYLLTLSVKTSLGPTHLRIEHSGGAFGFDSLVLTRPRLRQFSGVVDLVQHYALSCQQGARSGSEPKSETKSSTHPSPPETTLQLILTRPLYKAPPSLQHLCRIVINQRSPSGTDLPLPRRLKDYLQEYPFLL</sequence>
<feature type="non-terminal residue" evidence="10">
    <location>
        <position position="171"/>
    </location>
</feature>
<dbReference type="PROSITE" id="PS50225">
    <property type="entry name" value="SOCS"/>
    <property type="match status" value="1"/>
</dbReference>
<feature type="domain" description="SOCS box" evidence="9">
    <location>
        <begin position="124"/>
        <end position="170"/>
    </location>
</feature>
<dbReference type="GO" id="GO:0009968">
    <property type="term" value="P:negative regulation of signal transduction"/>
    <property type="evidence" value="ECO:0007669"/>
    <property type="project" value="UniProtKB-KW"/>
</dbReference>
<accession>A0A8J7NXV9</accession>
<dbReference type="UniPathway" id="UPA00143"/>
<keyword evidence="5 6" id="KW-0727">SH2 domain</keyword>
<dbReference type="SMART" id="SM00969">
    <property type="entry name" value="SOCS_box"/>
    <property type="match status" value="1"/>
</dbReference>
<reference evidence="10" key="1">
    <citation type="journal article" date="2021" name="Cell">
        <title>Tracing the genetic footprints of vertebrate landing in non-teleost ray-finned fishes.</title>
        <authorList>
            <person name="Bi X."/>
            <person name="Wang K."/>
            <person name="Yang L."/>
            <person name="Pan H."/>
            <person name="Jiang H."/>
            <person name="Wei Q."/>
            <person name="Fang M."/>
            <person name="Yu H."/>
            <person name="Zhu C."/>
            <person name="Cai Y."/>
            <person name="He Y."/>
            <person name="Gan X."/>
            <person name="Zeng H."/>
            <person name="Yu D."/>
            <person name="Zhu Y."/>
            <person name="Jiang H."/>
            <person name="Qiu Q."/>
            <person name="Yang H."/>
            <person name="Zhang Y.E."/>
            <person name="Wang W."/>
            <person name="Zhu M."/>
            <person name="He S."/>
            <person name="Zhang G."/>
        </authorList>
    </citation>
    <scope>NUCLEOTIDE SEQUENCE</scope>
    <source>
        <strain evidence="10">Allg_001</strain>
    </source>
</reference>
<evidence type="ECO:0000313" key="11">
    <source>
        <dbReference type="Proteomes" id="UP000736164"/>
    </source>
</evidence>
<dbReference type="SMART" id="SM00253">
    <property type="entry name" value="SOCS"/>
    <property type="match status" value="1"/>
</dbReference>
<dbReference type="SUPFAM" id="SSF158235">
    <property type="entry name" value="SOCS box-like"/>
    <property type="match status" value="1"/>
</dbReference>
<feature type="domain" description="SH2" evidence="8">
    <location>
        <begin position="9"/>
        <end position="90"/>
    </location>
</feature>
<evidence type="ECO:0000256" key="4">
    <source>
        <dbReference type="ARBA" id="ARBA00022786"/>
    </source>
</evidence>
<dbReference type="InterPro" id="IPR001496">
    <property type="entry name" value="SOCS_box"/>
</dbReference>
<dbReference type="Pfam" id="PF07525">
    <property type="entry name" value="SOCS_box"/>
    <property type="match status" value="1"/>
</dbReference>
<keyword evidence="2" id="KW-0341">Growth regulation</keyword>
<feature type="region of interest" description="Disordered" evidence="7">
    <location>
        <begin position="97"/>
        <end position="119"/>
    </location>
</feature>
<evidence type="ECO:0000256" key="5">
    <source>
        <dbReference type="ARBA" id="ARBA00022999"/>
    </source>
</evidence>
<proteinExistence type="predicted"/>
<dbReference type="Gene3D" id="3.30.505.10">
    <property type="entry name" value="SH2 domain"/>
    <property type="match status" value="1"/>
</dbReference>
<dbReference type="AlphaFoldDB" id="A0A8J7NXV9"/>
<dbReference type="FunFam" id="1.10.750.20:FF:000002">
    <property type="entry name" value="Suppressor of cytokine signaling 2"/>
    <property type="match status" value="1"/>
</dbReference>
<dbReference type="Gene3D" id="1.10.750.20">
    <property type="entry name" value="SOCS box"/>
    <property type="match status" value="1"/>
</dbReference>
<dbReference type="InterPro" id="IPR036860">
    <property type="entry name" value="SH2_dom_sf"/>
</dbReference>
<dbReference type="InterPro" id="IPR036036">
    <property type="entry name" value="SOCS_box-like_dom_sf"/>
</dbReference>
<dbReference type="GO" id="GO:0046935">
    <property type="term" value="F:1-phosphatidylinositol-3-kinase regulator activity"/>
    <property type="evidence" value="ECO:0007669"/>
    <property type="project" value="TreeGrafter"/>
</dbReference>
<comment type="caution">
    <text evidence="10">The sequence shown here is derived from an EMBL/GenBank/DDBJ whole genome shotgun (WGS) entry which is preliminary data.</text>
</comment>
<dbReference type="GO" id="GO:0005942">
    <property type="term" value="C:phosphatidylinositol 3-kinase complex"/>
    <property type="evidence" value="ECO:0007669"/>
    <property type="project" value="TreeGrafter"/>
</dbReference>
<evidence type="ECO:0000256" key="7">
    <source>
        <dbReference type="SAM" id="MobiDB-lite"/>
    </source>
</evidence>
<evidence type="ECO:0000313" key="10">
    <source>
        <dbReference type="EMBL" id="MBN3319770.1"/>
    </source>
</evidence>
<dbReference type="SUPFAM" id="SSF55550">
    <property type="entry name" value="SH2 domain"/>
    <property type="match status" value="1"/>
</dbReference>
<keyword evidence="4" id="KW-0833">Ubl conjugation pathway</keyword>
<organism evidence="10 11">
    <name type="scientific">Atractosteus spatula</name>
    <name type="common">Alligator gar</name>
    <name type="synonym">Lepisosteus spatula</name>
    <dbReference type="NCBI Taxonomy" id="7917"/>
    <lineage>
        <taxon>Eukaryota</taxon>
        <taxon>Metazoa</taxon>
        <taxon>Chordata</taxon>
        <taxon>Craniata</taxon>
        <taxon>Vertebrata</taxon>
        <taxon>Euteleostomi</taxon>
        <taxon>Actinopterygii</taxon>
        <taxon>Neopterygii</taxon>
        <taxon>Holostei</taxon>
        <taxon>Semionotiformes</taxon>
        <taxon>Lepisosteidae</taxon>
        <taxon>Atractosteus</taxon>
    </lineage>
</organism>
<dbReference type="GO" id="GO:0046854">
    <property type="term" value="P:phosphatidylinositol phosphate biosynthetic process"/>
    <property type="evidence" value="ECO:0007669"/>
    <property type="project" value="TreeGrafter"/>
</dbReference>
<keyword evidence="11" id="KW-1185">Reference proteome</keyword>
<dbReference type="PANTHER" id="PTHR10155">
    <property type="entry name" value="PHOSPHATIDYLINOSITOL 3-KINASE REGULATORY SUBUNIT"/>
    <property type="match status" value="1"/>
</dbReference>
<comment type="pathway">
    <text evidence="1">Protein modification; protein ubiquitination.</text>
</comment>
<dbReference type="InterPro" id="IPR000980">
    <property type="entry name" value="SH2"/>
</dbReference>
<dbReference type="PANTHER" id="PTHR10155:SF7">
    <property type="entry name" value="SUPPRESSOR OF CYTOKINE SIGNALING 2"/>
    <property type="match status" value="1"/>
</dbReference>
<evidence type="ECO:0000259" key="8">
    <source>
        <dbReference type="PROSITE" id="PS50001"/>
    </source>
</evidence>
<name>A0A8J7NXV9_ATRSP</name>
<evidence type="ECO:0000256" key="3">
    <source>
        <dbReference type="ARBA" id="ARBA00022700"/>
    </source>
</evidence>
<gene>
    <name evidence="10" type="primary">Socs2_1</name>
    <name evidence="10" type="ORF">GTO95_0007315</name>
</gene>
<evidence type="ECO:0000256" key="6">
    <source>
        <dbReference type="PROSITE-ProRule" id="PRU00191"/>
    </source>
</evidence>
<evidence type="ECO:0000259" key="9">
    <source>
        <dbReference type="PROSITE" id="PS50225"/>
    </source>
</evidence>
<dbReference type="GO" id="GO:0016567">
    <property type="term" value="P:protein ubiquitination"/>
    <property type="evidence" value="ECO:0007669"/>
    <property type="project" value="UniProtKB-UniPathway"/>
</dbReference>
<protein>
    <submittedName>
        <fullName evidence="10">SOCS2 protein</fullName>
    </submittedName>
</protein>
<keyword evidence="3" id="KW-0734">Signal transduction inhibitor</keyword>
<dbReference type="PROSITE" id="PS50001">
    <property type="entry name" value="SH2"/>
    <property type="match status" value="1"/>
</dbReference>
<dbReference type="Proteomes" id="UP000736164">
    <property type="component" value="Unassembled WGS sequence"/>
</dbReference>
<dbReference type="CDD" id="cd03717">
    <property type="entry name" value="SOCS_SOCS_like"/>
    <property type="match status" value="1"/>
</dbReference>
<dbReference type="GO" id="GO:0035556">
    <property type="term" value="P:intracellular signal transduction"/>
    <property type="evidence" value="ECO:0007669"/>
    <property type="project" value="InterPro"/>
</dbReference>
<feature type="non-terminal residue" evidence="10">
    <location>
        <position position="1"/>
    </location>
</feature>
<dbReference type="EMBL" id="JAAWVO010047835">
    <property type="protein sequence ID" value="MBN3319770.1"/>
    <property type="molecule type" value="Genomic_DNA"/>
</dbReference>
<dbReference type="SMART" id="SM00252">
    <property type="entry name" value="SH2"/>
    <property type="match status" value="1"/>
</dbReference>
<evidence type="ECO:0000256" key="2">
    <source>
        <dbReference type="ARBA" id="ARBA00022604"/>
    </source>
</evidence>
<evidence type="ECO:0000256" key="1">
    <source>
        <dbReference type="ARBA" id="ARBA00004906"/>
    </source>
</evidence>
<dbReference type="PRINTS" id="PR00401">
    <property type="entry name" value="SH2DOMAIN"/>
</dbReference>